<accession>A0A7K3QPM3</accession>
<sequence>MIPTPPPRHRLPHAPAPVSWQDEPGTADRPPGPGFWAVTRHADALRVLQDPATYSSLPGAGELPLLRRLLSRQDPPQHTRLRDLAARALTPERIERFTETARERARTLLARAMDTARATDGVLDLATAVSDPYTALNLADLLGIPHADRRRMPSWTGPHALDDMTGYAPHLIVHRRRYPDDDLATVLAHDAELTSDELQMLVPLLLTTGLAPMRDAAAGGLALLAAHPEAYRELRDGTAELGSAIEELLRLSPPLLTIGRTAATETELSGRRVRHGDKVVVLLAAVHHDDQVFTAPDRLDLARTPNPHLSLGAGPHLCLGADFARLQLRVLHEEVLRALPELRLAGPVPPSGSGVTDSVASLPVRAG</sequence>
<dbReference type="PANTHER" id="PTHR46696:SF4">
    <property type="entry name" value="BIOTIN BIOSYNTHESIS CYTOCHROME P450"/>
    <property type="match status" value="1"/>
</dbReference>
<reference evidence="3 4" key="1">
    <citation type="submission" date="2020-01" db="EMBL/GenBank/DDBJ databases">
        <title>Insect and environment-associated Actinomycetes.</title>
        <authorList>
            <person name="Currrie C."/>
            <person name="Chevrette M."/>
            <person name="Carlson C."/>
            <person name="Stubbendieck R."/>
            <person name="Wendt-Pienkowski E."/>
        </authorList>
    </citation>
    <scope>NUCLEOTIDE SEQUENCE [LARGE SCALE GENOMIC DNA]</scope>
    <source>
        <strain evidence="3 4">SID7754</strain>
    </source>
</reference>
<dbReference type="GO" id="GO:0008395">
    <property type="term" value="F:steroid hydroxylase activity"/>
    <property type="evidence" value="ECO:0007669"/>
    <property type="project" value="TreeGrafter"/>
</dbReference>
<proteinExistence type="inferred from homology"/>
<evidence type="ECO:0000313" key="3">
    <source>
        <dbReference type="EMBL" id="NEB91792.1"/>
    </source>
</evidence>
<dbReference type="RefSeq" id="WP_164187650.1">
    <property type="nucleotide sequence ID" value="NZ_JAAGMR010000114.1"/>
</dbReference>
<evidence type="ECO:0000256" key="2">
    <source>
        <dbReference type="SAM" id="MobiDB-lite"/>
    </source>
</evidence>
<dbReference type="AlphaFoldDB" id="A0A7K3QPM3"/>
<organism evidence="3 4">
    <name type="scientific">Streptomyces bauhiniae</name>
    <dbReference type="NCBI Taxonomy" id="2340725"/>
    <lineage>
        <taxon>Bacteria</taxon>
        <taxon>Bacillati</taxon>
        <taxon>Actinomycetota</taxon>
        <taxon>Actinomycetes</taxon>
        <taxon>Kitasatosporales</taxon>
        <taxon>Streptomycetaceae</taxon>
        <taxon>Streptomyces</taxon>
    </lineage>
</organism>
<dbReference type="GO" id="GO:0036199">
    <property type="term" value="F:cholest-4-en-3-one 26-monooxygenase activity"/>
    <property type="evidence" value="ECO:0007669"/>
    <property type="project" value="TreeGrafter"/>
</dbReference>
<name>A0A7K3QPM3_9ACTN</name>
<evidence type="ECO:0000313" key="4">
    <source>
        <dbReference type="Proteomes" id="UP000470520"/>
    </source>
</evidence>
<dbReference type="Gene3D" id="1.10.630.10">
    <property type="entry name" value="Cytochrome P450"/>
    <property type="match status" value="1"/>
</dbReference>
<comment type="caution">
    <text evidence="3">The sequence shown here is derived from an EMBL/GenBank/DDBJ whole genome shotgun (WGS) entry which is preliminary data.</text>
</comment>
<feature type="region of interest" description="Disordered" evidence="2">
    <location>
        <begin position="1"/>
        <end position="32"/>
    </location>
</feature>
<dbReference type="PRINTS" id="PR00359">
    <property type="entry name" value="BP450"/>
</dbReference>
<dbReference type="SUPFAM" id="SSF48264">
    <property type="entry name" value="Cytochrome P450"/>
    <property type="match status" value="1"/>
</dbReference>
<dbReference type="GO" id="GO:0006707">
    <property type="term" value="P:cholesterol catabolic process"/>
    <property type="evidence" value="ECO:0007669"/>
    <property type="project" value="TreeGrafter"/>
</dbReference>
<dbReference type="EMBL" id="JAAGMR010000114">
    <property type="protein sequence ID" value="NEB91792.1"/>
    <property type="molecule type" value="Genomic_DNA"/>
</dbReference>
<dbReference type="PANTHER" id="PTHR46696">
    <property type="entry name" value="P450, PUTATIVE (EUROFUNG)-RELATED"/>
    <property type="match status" value="1"/>
</dbReference>
<dbReference type="InterPro" id="IPR002397">
    <property type="entry name" value="Cyt_P450_B"/>
</dbReference>
<evidence type="ECO:0000256" key="1">
    <source>
        <dbReference type="ARBA" id="ARBA00010617"/>
    </source>
</evidence>
<dbReference type="GO" id="GO:0020037">
    <property type="term" value="F:heme binding"/>
    <property type="evidence" value="ECO:0007669"/>
    <property type="project" value="InterPro"/>
</dbReference>
<dbReference type="Pfam" id="PF00067">
    <property type="entry name" value="p450"/>
    <property type="match status" value="1"/>
</dbReference>
<dbReference type="GO" id="GO:0005506">
    <property type="term" value="F:iron ion binding"/>
    <property type="evidence" value="ECO:0007669"/>
    <property type="project" value="InterPro"/>
</dbReference>
<comment type="similarity">
    <text evidence="1">Belongs to the cytochrome P450 family.</text>
</comment>
<gene>
    <name evidence="3" type="ORF">G3I21_08670</name>
</gene>
<dbReference type="Proteomes" id="UP000470520">
    <property type="component" value="Unassembled WGS sequence"/>
</dbReference>
<dbReference type="InterPro" id="IPR001128">
    <property type="entry name" value="Cyt_P450"/>
</dbReference>
<feature type="region of interest" description="Disordered" evidence="2">
    <location>
        <begin position="347"/>
        <end position="367"/>
    </location>
</feature>
<protein>
    <submittedName>
        <fullName evidence="3">Cytochrome P450</fullName>
    </submittedName>
</protein>
<dbReference type="InterPro" id="IPR036396">
    <property type="entry name" value="Cyt_P450_sf"/>
</dbReference>